<dbReference type="Proteomes" id="UP000008631">
    <property type="component" value="Plasmid pISOP01"/>
</dbReference>
<proteinExistence type="predicted"/>
<dbReference type="AlphaFoldDB" id="E8R6V1"/>
<dbReference type="KEGG" id="ipa:Isop_3738"/>
<geneLocation type="plasmid" evidence="1 2">
    <name>pISOP01</name>
</geneLocation>
<protein>
    <submittedName>
        <fullName evidence="1">Uncharacterized protein</fullName>
    </submittedName>
</protein>
<reference key="1">
    <citation type="submission" date="2010-11" db="EMBL/GenBank/DDBJ databases">
        <title>The complete sequence of plasmid of Isophaera pallida ATCC 43644.</title>
        <authorList>
            <consortium name="US DOE Joint Genome Institute (JGI-PGF)"/>
            <person name="Lucas S."/>
            <person name="Copeland A."/>
            <person name="Lapidus A."/>
            <person name="Bruce D."/>
            <person name="Goodwin L."/>
            <person name="Pitluck S."/>
            <person name="Kyrpides N."/>
            <person name="Mavromatis K."/>
            <person name="Pagani I."/>
            <person name="Ivanova N."/>
            <person name="Saunders E."/>
            <person name="Brettin T."/>
            <person name="Detter J.C."/>
            <person name="Han C."/>
            <person name="Tapia R."/>
            <person name="Land M."/>
            <person name="Hauser L."/>
            <person name="Markowitz V."/>
            <person name="Cheng J.-F."/>
            <person name="Hugenholtz P."/>
            <person name="Woyke T."/>
            <person name="Wu D."/>
            <person name="Eisen J.A."/>
        </authorList>
    </citation>
    <scope>NUCLEOTIDE SEQUENCE</scope>
    <source>
        <strain>ATCC 43644</strain>
    </source>
</reference>
<accession>E8R6V1</accession>
<gene>
    <name evidence="1" type="ordered locus">Isop_3738</name>
</gene>
<evidence type="ECO:0000313" key="1">
    <source>
        <dbReference type="EMBL" id="ADV64294.1"/>
    </source>
</evidence>
<keyword evidence="2" id="KW-1185">Reference proteome</keyword>
<dbReference type="InParanoid" id="E8R6V1"/>
<keyword evidence="1" id="KW-0614">Plasmid</keyword>
<organism evidence="1 2">
    <name type="scientific">Isosphaera pallida (strain ATCC 43644 / DSM 9630 / IS1B)</name>
    <dbReference type="NCBI Taxonomy" id="575540"/>
    <lineage>
        <taxon>Bacteria</taxon>
        <taxon>Pseudomonadati</taxon>
        <taxon>Planctomycetota</taxon>
        <taxon>Planctomycetia</taxon>
        <taxon>Isosphaerales</taxon>
        <taxon>Isosphaeraceae</taxon>
        <taxon>Isosphaera</taxon>
    </lineage>
</organism>
<sequence>MRTRNKHQWFRDRNAATGWKRVGGGGRILPALLVLAGISVGMVSTAWGQPDRVGATTTAGIATGAGGPIVAEGTASHEGQLGHSRVNTRVHPDGSALSAAGAFGVGRDGSVAFSQTYVVRETDGTLIGGNFQLGVDPTGRGQVNLGGGVVPGGHPGGGGALRLGGAVQRDLEGWRGDGFAVARRDDAVGPGGGAVEARTESRSRAFPAPLAFPIHHQGRGHHPAPPFELEATTAPPRVVRPTVPRRYHAAPPVPPPWGGLAPPAAWRRPLW</sequence>
<name>E8R6V1_ISOPI</name>
<reference evidence="1 2" key="2">
    <citation type="journal article" date="2011" name="Stand. Genomic Sci.">
        <title>Complete genome sequence of Isosphaera pallida type strain (IS1B).</title>
        <authorList>
            <consortium name="US DOE Joint Genome Institute (JGI-PGF)"/>
            <person name="Goker M."/>
            <person name="Cleland D."/>
            <person name="Saunders E."/>
            <person name="Lapidus A."/>
            <person name="Nolan M."/>
            <person name="Lucas S."/>
            <person name="Hammon N."/>
            <person name="Deshpande S."/>
            <person name="Cheng J.F."/>
            <person name="Tapia R."/>
            <person name="Han C."/>
            <person name="Goodwin L."/>
            <person name="Pitluck S."/>
            <person name="Liolios K."/>
            <person name="Pagani I."/>
            <person name="Ivanova N."/>
            <person name="Mavromatis K."/>
            <person name="Pati A."/>
            <person name="Chen A."/>
            <person name="Palaniappan K."/>
            <person name="Land M."/>
            <person name="Hauser L."/>
            <person name="Chang Y.J."/>
            <person name="Jeffries C.D."/>
            <person name="Detter J.C."/>
            <person name="Beck B."/>
            <person name="Woyke T."/>
            <person name="Bristow J."/>
            <person name="Eisen J.A."/>
            <person name="Markowitz V."/>
            <person name="Hugenholtz P."/>
            <person name="Kyrpides N.C."/>
            <person name="Klenk H.P."/>
        </authorList>
    </citation>
    <scope>NUCLEOTIDE SEQUENCE [LARGE SCALE GENOMIC DNA]</scope>
    <source>
        <strain evidence="2">ATCC 43644 / DSM 9630 / IS1B</strain>
        <plasmid evidence="2">pISOP01</plasmid>
    </source>
</reference>
<dbReference type="EMBL" id="CP002354">
    <property type="protein sequence ID" value="ADV64294.1"/>
    <property type="molecule type" value="Genomic_DNA"/>
</dbReference>
<dbReference type="HOGENOM" id="CLU_1025927_0_0_0"/>
<evidence type="ECO:0000313" key="2">
    <source>
        <dbReference type="Proteomes" id="UP000008631"/>
    </source>
</evidence>
<dbReference type="RefSeq" id="WP_013555144.1">
    <property type="nucleotide sequence ID" value="NC_014957.1"/>
</dbReference>